<protein>
    <submittedName>
        <fullName evidence="1">Uncharacterized protein</fullName>
    </submittedName>
</protein>
<organism evidence="1 2">
    <name type="scientific">Smittium culicis</name>
    <dbReference type="NCBI Taxonomy" id="133412"/>
    <lineage>
        <taxon>Eukaryota</taxon>
        <taxon>Fungi</taxon>
        <taxon>Fungi incertae sedis</taxon>
        <taxon>Zoopagomycota</taxon>
        <taxon>Kickxellomycotina</taxon>
        <taxon>Harpellomycetes</taxon>
        <taxon>Harpellales</taxon>
        <taxon>Legeriomycetaceae</taxon>
        <taxon>Smittium</taxon>
    </lineage>
</organism>
<sequence length="105" mass="11344">MEVLLIDAATFRYTALLSPRSPLAQSWHIPTILAFATPVGPDTSMHLLQTGFEIVAFAVSCILISQNGRPKPIQVQPTFAEITAVSKTALTRSDADVYDNGNAKD</sequence>
<dbReference type="EMBL" id="LSSM01002892">
    <property type="protein sequence ID" value="OMJ19889.1"/>
    <property type="molecule type" value="Genomic_DNA"/>
</dbReference>
<dbReference type="Proteomes" id="UP000187429">
    <property type="component" value="Unassembled WGS sequence"/>
</dbReference>
<gene>
    <name evidence="1" type="ORF">AYI69_g6436</name>
</gene>
<evidence type="ECO:0000313" key="1">
    <source>
        <dbReference type="EMBL" id="OMJ19889.1"/>
    </source>
</evidence>
<proteinExistence type="predicted"/>
<evidence type="ECO:0000313" key="2">
    <source>
        <dbReference type="Proteomes" id="UP000187429"/>
    </source>
</evidence>
<accession>A0A1R1XZ97</accession>
<name>A0A1R1XZ97_9FUNG</name>
<comment type="caution">
    <text evidence="1">The sequence shown here is derived from an EMBL/GenBank/DDBJ whole genome shotgun (WGS) entry which is preliminary data.</text>
</comment>
<dbReference type="AlphaFoldDB" id="A0A1R1XZ97"/>
<reference evidence="2" key="1">
    <citation type="submission" date="2017-01" db="EMBL/GenBank/DDBJ databases">
        <authorList>
            <person name="Wang Y."/>
            <person name="White M."/>
            <person name="Kvist S."/>
            <person name="Moncalvo J.-M."/>
        </authorList>
    </citation>
    <scope>NUCLEOTIDE SEQUENCE [LARGE SCALE GENOMIC DNA]</scope>
    <source>
        <strain evidence="2">ID-206-W2</strain>
    </source>
</reference>
<keyword evidence="2" id="KW-1185">Reference proteome</keyword>